<dbReference type="OrthoDB" id="656942at2"/>
<dbReference type="KEGG" id="salk:FBQ74_07775"/>
<protein>
    <submittedName>
        <fullName evidence="2">Isoquinoline 1-oxidoreductase subunit</fullName>
    </submittedName>
</protein>
<evidence type="ECO:0000313" key="2">
    <source>
        <dbReference type="EMBL" id="QCZ95174.1"/>
    </source>
</evidence>
<dbReference type="SUPFAM" id="SSF48695">
    <property type="entry name" value="Multiheme cytochromes"/>
    <property type="match status" value="1"/>
</dbReference>
<organism evidence="2 3">
    <name type="scientific">Salinimonas iocasae</name>
    <dbReference type="NCBI Taxonomy" id="2572577"/>
    <lineage>
        <taxon>Bacteria</taxon>
        <taxon>Pseudomonadati</taxon>
        <taxon>Pseudomonadota</taxon>
        <taxon>Gammaproteobacteria</taxon>
        <taxon>Alteromonadales</taxon>
        <taxon>Alteromonadaceae</taxon>
        <taxon>Alteromonas/Salinimonas group</taxon>
        <taxon>Salinimonas</taxon>
    </lineage>
</organism>
<evidence type="ECO:0000313" key="3">
    <source>
        <dbReference type="Proteomes" id="UP000304912"/>
    </source>
</evidence>
<gene>
    <name evidence="2" type="ORF">FBQ74_07775</name>
</gene>
<dbReference type="EMBL" id="CP039852">
    <property type="protein sequence ID" value="QCZ95174.1"/>
    <property type="molecule type" value="Genomic_DNA"/>
</dbReference>
<accession>A0A5B7YHR5</accession>
<sequence length="199" mass="21791">MAYSAQNEPKESANVSSAQSLKSADDFSDISNDRNRSAAMFEELGKVIQHPRCMNCHPAGNQPLQGMDMTVHEPPVKRGPANFGAPGMECNTCHQSENVTLAAQAKDIKSVPGNPKWHLAPIEMAWVGKSLTEICEQIKDKERNGNKTMEEMIHHMAKDDLVGWGWKPGEGREPAPGTQKSFGELFEAWVHSGAHCPSA</sequence>
<evidence type="ECO:0000256" key="1">
    <source>
        <dbReference type="SAM" id="MobiDB-lite"/>
    </source>
</evidence>
<reference evidence="2 3" key="1">
    <citation type="submission" date="2019-04" db="EMBL/GenBank/DDBJ databases">
        <title>Salinimonas iocasae sp. nov., a halophilic bacterium isolated from the outer tube casing of tubeworms in Okinawa Trough.</title>
        <authorList>
            <person name="Zhang H."/>
            <person name="Wang H."/>
            <person name="Li C."/>
        </authorList>
    </citation>
    <scope>NUCLEOTIDE SEQUENCE [LARGE SCALE GENOMIC DNA]</scope>
    <source>
        <strain evidence="2 3">KX18D6</strain>
    </source>
</reference>
<name>A0A5B7YHR5_9ALTE</name>
<dbReference type="InterPro" id="IPR036280">
    <property type="entry name" value="Multihaem_cyt_sf"/>
</dbReference>
<feature type="compositionally biased region" description="Polar residues" evidence="1">
    <location>
        <begin position="1"/>
        <end position="22"/>
    </location>
</feature>
<dbReference type="Proteomes" id="UP000304912">
    <property type="component" value="Chromosome"/>
</dbReference>
<proteinExistence type="predicted"/>
<keyword evidence="3" id="KW-1185">Reference proteome</keyword>
<dbReference type="AlphaFoldDB" id="A0A5B7YHR5"/>
<feature type="region of interest" description="Disordered" evidence="1">
    <location>
        <begin position="1"/>
        <end position="31"/>
    </location>
</feature>